<evidence type="ECO:0000259" key="7">
    <source>
        <dbReference type="PROSITE" id="PS50042"/>
    </source>
</evidence>
<keyword evidence="8" id="KW-0418">Kinase</keyword>
<protein>
    <submittedName>
        <fullName evidence="8">Protein kinase</fullName>
    </submittedName>
</protein>
<dbReference type="PROSITE" id="PS00108">
    <property type="entry name" value="PROTEIN_KINASE_ST"/>
    <property type="match status" value="1"/>
</dbReference>
<dbReference type="InterPro" id="IPR045269">
    <property type="entry name" value="Atg1-like"/>
</dbReference>
<dbReference type="PROSITE" id="PS50011">
    <property type="entry name" value="PROTEIN_KINASE_DOM"/>
    <property type="match status" value="1"/>
</dbReference>
<dbReference type="InterPro" id="IPR017441">
    <property type="entry name" value="Protein_kinase_ATP_BS"/>
</dbReference>
<evidence type="ECO:0000256" key="2">
    <source>
        <dbReference type="ARBA" id="ARBA00022741"/>
    </source>
</evidence>
<dbReference type="SUPFAM" id="SSF56112">
    <property type="entry name" value="Protein kinase-like (PK-like)"/>
    <property type="match status" value="1"/>
</dbReference>
<keyword evidence="9" id="KW-1185">Reference proteome</keyword>
<dbReference type="GO" id="GO:0016301">
    <property type="term" value="F:kinase activity"/>
    <property type="evidence" value="ECO:0007669"/>
    <property type="project" value="UniProtKB-KW"/>
</dbReference>
<keyword evidence="8" id="KW-0808">Transferase</keyword>
<dbReference type="Gene3D" id="3.30.200.20">
    <property type="entry name" value="Phosphorylase Kinase, domain 1"/>
    <property type="match status" value="1"/>
</dbReference>
<gene>
    <name evidence="8" type="ORF">IFO67_09465</name>
</gene>
<comment type="caution">
    <text evidence="8">The sequence shown here is derived from an EMBL/GenBank/DDBJ whole genome shotgun (WGS) entry which is preliminary data.</text>
</comment>
<dbReference type="InterPro" id="IPR000595">
    <property type="entry name" value="cNMP-bd_dom"/>
</dbReference>
<evidence type="ECO:0000313" key="9">
    <source>
        <dbReference type="Proteomes" id="UP000603602"/>
    </source>
</evidence>
<keyword evidence="4" id="KW-0142">cGMP-binding</keyword>
<dbReference type="InterPro" id="IPR014710">
    <property type="entry name" value="RmlC-like_jellyroll"/>
</dbReference>
<keyword evidence="3 5" id="KW-0067">ATP-binding</keyword>
<dbReference type="CDD" id="cd14014">
    <property type="entry name" value="STKc_PknB_like"/>
    <property type="match status" value="1"/>
</dbReference>
<feature type="domain" description="Cyclic nucleotide-binding" evidence="7">
    <location>
        <begin position="303"/>
        <end position="395"/>
    </location>
</feature>
<feature type="domain" description="Protein kinase" evidence="6">
    <location>
        <begin position="11"/>
        <end position="283"/>
    </location>
</feature>
<reference evidence="9" key="1">
    <citation type="submission" date="2023-07" db="EMBL/GenBank/DDBJ databases">
        <title>Thauera sp. CAU 1555 isolated from sand of Yaerae Beach.</title>
        <authorList>
            <person name="Kim W."/>
        </authorList>
    </citation>
    <scope>NUCLEOTIDE SEQUENCE [LARGE SCALE GENOMIC DNA]</scope>
    <source>
        <strain evidence="9">CAU 1555</strain>
    </source>
</reference>
<evidence type="ECO:0000256" key="3">
    <source>
        <dbReference type="ARBA" id="ARBA00022840"/>
    </source>
</evidence>
<dbReference type="CDD" id="cd00038">
    <property type="entry name" value="CAP_ED"/>
    <property type="match status" value="1"/>
</dbReference>
<dbReference type="RefSeq" id="WP_187717843.1">
    <property type="nucleotide sequence ID" value="NZ_JACTAH010000001.1"/>
</dbReference>
<dbReference type="Pfam" id="PF00027">
    <property type="entry name" value="cNMP_binding"/>
    <property type="match status" value="1"/>
</dbReference>
<dbReference type="SUPFAM" id="SSF51206">
    <property type="entry name" value="cAMP-binding domain-like"/>
    <property type="match status" value="1"/>
</dbReference>
<dbReference type="InterPro" id="IPR018490">
    <property type="entry name" value="cNMP-bd_dom_sf"/>
</dbReference>
<dbReference type="Proteomes" id="UP000603602">
    <property type="component" value="Unassembled WGS sequence"/>
</dbReference>
<evidence type="ECO:0000256" key="5">
    <source>
        <dbReference type="PROSITE-ProRule" id="PRU10141"/>
    </source>
</evidence>
<dbReference type="InterPro" id="IPR000719">
    <property type="entry name" value="Prot_kinase_dom"/>
</dbReference>
<organism evidence="8 9">
    <name type="scientific">Thauera sedimentorum</name>
    <dbReference type="NCBI Taxonomy" id="2767595"/>
    <lineage>
        <taxon>Bacteria</taxon>
        <taxon>Pseudomonadati</taxon>
        <taxon>Pseudomonadota</taxon>
        <taxon>Betaproteobacteria</taxon>
        <taxon>Rhodocyclales</taxon>
        <taxon>Zoogloeaceae</taxon>
        <taxon>Thauera</taxon>
    </lineage>
</organism>
<evidence type="ECO:0000259" key="6">
    <source>
        <dbReference type="PROSITE" id="PS50011"/>
    </source>
</evidence>
<dbReference type="SMART" id="SM00220">
    <property type="entry name" value="S_TKc"/>
    <property type="match status" value="1"/>
</dbReference>
<evidence type="ECO:0000313" key="8">
    <source>
        <dbReference type="EMBL" id="MBD8503110.1"/>
    </source>
</evidence>
<dbReference type="PROSITE" id="PS50042">
    <property type="entry name" value="CNMP_BINDING_3"/>
    <property type="match status" value="1"/>
</dbReference>
<dbReference type="Gene3D" id="1.10.510.10">
    <property type="entry name" value="Transferase(Phosphotransferase) domain 1"/>
    <property type="match status" value="1"/>
</dbReference>
<dbReference type="InterPro" id="IPR008271">
    <property type="entry name" value="Ser/Thr_kinase_AS"/>
</dbReference>
<evidence type="ECO:0000256" key="1">
    <source>
        <dbReference type="ARBA" id="ARBA00022535"/>
    </source>
</evidence>
<dbReference type="PANTHER" id="PTHR24348">
    <property type="entry name" value="SERINE/THREONINE-PROTEIN KINASE UNC-51-RELATED"/>
    <property type="match status" value="1"/>
</dbReference>
<dbReference type="EMBL" id="JACYTO010000001">
    <property type="protein sequence ID" value="MBD8503110.1"/>
    <property type="molecule type" value="Genomic_DNA"/>
</dbReference>
<proteinExistence type="predicted"/>
<feature type="binding site" evidence="5">
    <location>
        <position position="40"/>
    </location>
    <ligand>
        <name>ATP</name>
        <dbReference type="ChEBI" id="CHEBI:30616"/>
    </ligand>
</feature>
<dbReference type="InterPro" id="IPR011009">
    <property type="entry name" value="Kinase-like_dom_sf"/>
</dbReference>
<name>A0ABR9B9S9_9RHOO</name>
<evidence type="ECO:0000256" key="4">
    <source>
        <dbReference type="ARBA" id="ARBA00022992"/>
    </source>
</evidence>
<sequence length="454" mass="51587">MGDIPQQIGKYRIVREIGRGATAVVYLAENPHYPEPVAVKHVRFADRAKDEAKWNRRLIKLLKAEKAVATRLDHPNIIRIFDAVIQPDQAYVVMEYFPGESLERYCSFERLLPVHRVIGIVFKCCMALDYAYRHGIVHRDIKPANILVDDKDNVKITDFGLALNVDKKIESDSTFIMGVGSPAYMSPEQIKNYPLNQKTDLYSLGVVLFHMLTGRLPFRAGNPAQLIYKIINADPPSVSQLNPDVPEQMDAVIRKALEKDLYSRYKNGAEFAKDLSAVRYKIIDDSYVPPDTSRFSVLRKLGFFTEFDDIEVWEVLRISAWRKVDEFTTLMREGDADQRFGLLLEGEIELSVSDRKLMTLEPGEVFGETAWLDQRDHRQRLSVVSTRPCTYLEINPAALALATDEVREKFRAQLSTVVIDRLTGLSKRVGETAEKATRGNYTATGGLDLQLVED</sequence>
<keyword evidence="1" id="KW-0140">cGMP</keyword>
<accession>A0ABR9B9S9</accession>
<dbReference type="Pfam" id="PF00069">
    <property type="entry name" value="Pkinase"/>
    <property type="match status" value="1"/>
</dbReference>
<keyword evidence="2 5" id="KW-0547">Nucleotide-binding</keyword>
<dbReference type="Gene3D" id="2.60.120.10">
    <property type="entry name" value="Jelly Rolls"/>
    <property type="match status" value="1"/>
</dbReference>
<dbReference type="PROSITE" id="PS00107">
    <property type="entry name" value="PROTEIN_KINASE_ATP"/>
    <property type="match status" value="1"/>
</dbReference>